<dbReference type="Pfam" id="PF08385">
    <property type="entry name" value="DHC_N1"/>
    <property type="match status" value="2"/>
</dbReference>
<feature type="non-terminal residue" evidence="2">
    <location>
        <position position="922"/>
    </location>
</feature>
<dbReference type="PANTHER" id="PTHR46532">
    <property type="entry name" value="MALE FERTILITY FACTOR KL5"/>
    <property type="match status" value="1"/>
</dbReference>
<dbReference type="OrthoDB" id="286107at2759"/>
<accession>A0A8S3Z0Q2</accession>
<proteinExistence type="predicted"/>
<dbReference type="AlphaFoldDB" id="A0A8S3Z0Q2"/>
<dbReference type="GO" id="GO:0007018">
    <property type="term" value="P:microtubule-based movement"/>
    <property type="evidence" value="ECO:0007669"/>
    <property type="project" value="InterPro"/>
</dbReference>
<keyword evidence="3" id="KW-1185">Reference proteome</keyword>
<comment type="caution">
    <text evidence="2">The sequence shown here is derived from an EMBL/GenBank/DDBJ whole genome shotgun (WGS) entry which is preliminary data.</text>
</comment>
<dbReference type="Proteomes" id="UP000678393">
    <property type="component" value="Unassembled WGS sequence"/>
</dbReference>
<feature type="domain" description="Dynein heavy chain tail" evidence="1">
    <location>
        <begin position="507"/>
        <end position="922"/>
    </location>
</feature>
<dbReference type="PANTHER" id="PTHR46532:SF13">
    <property type="entry name" value="CYTOPLASMIC DYNEIN 1 HEAVY CHAIN 1"/>
    <property type="match status" value="1"/>
</dbReference>
<evidence type="ECO:0000313" key="3">
    <source>
        <dbReference type="Proteomes" id="UP000678393"/>
    </source>
</evidence>
<feature type="non-terminal residue" evidence="2">
    <location>
        <position position="1"/>
    </location>
</feature>
<gene>
    <name evidence="2" type="ORF">CUNI_LOCUS7123</name>
</gene>
<evidence type="ECO:0000259" key="1">
    <source>
        <dbReference type="Pfam" id="PF08385"/>
    </source>
</evidence>
<dbReference type="InterPro" id="IPR013594">
    <property type="entry name" value="Dynein_heavy_tail"/>
</dbReference>
<dbReference type="GO" id="GO:0005858">
    <property type="term" value="C:axonemal dynein complex"/>
    <property type="evidence" value="ECO:0007669"/>
    <property type="project" value="TreeGrafter"/>
</dbReference>
<evidence type="ECO:0000313" key="2">
    <source>
        <dbReference type="EMBL" id="CAG5121565.1"/>
    </source>
</evidence>
<dbReference type="GO" id="GO:0045505">
    <property type="term" value="F:dynein intermediate chain binding"/>
    <property type="evidence" value="ECO:0007669"/>
    <property type="project" value="InterPro"/>
</dbReference>
<organism evidence="2 3">
    <name type="scientific">Candidula unifasciata</name>
    <dbReference type="NCBI Taxonomy" id="100452"/>
    <lineage>
        <taxon>Eukaryota</taxon>
        <taxon>Metazoa</taxon>
        <taxon>Spiralia</taxon>
        <taxon>Lophotrochozoa</taxon>
        <taxon>Mollusca</taxon>
        <taxon>Gastropoda</taxon>
        <taxon>Heterobranchia</taxon>
        <taxon>Euthyneura</taxon>
        <taxon>Panpulmonata</taxon>
        <taxon>Eupulmonata</taxon>
        <taxon>Stylommatophora</taxon>
        <taxon>Helicina</taxon>
        <taxon>Helicoidea</taxon>
        <taxon>Geomitridae</taxon>
        <taxon>Candidula</taxon>
    </lineage>
</organism>
<dbReference type="GO" id="GO:0051959">
    <property type="term" value="F:dynein light intermediate chain binding"/>
    <property type="evidence" value="ECO:0007669"/>
    <property type="project" value="InterPro"/>
</dbReference>
<name>A0A8S3Z0Q2_9EUPU</name>
<sequence length="922" mass="105401">MDERHWWIAGKIRESFKLGNVGNLAFLESFMCQENILSKVNLFLKAGGPCRLFFYSSKSLVSDITTNEIQCTGNLATLKDIDLNNVTVLYFLRNKTDKDVDSVKMERDIYCGELKQNTVGTLNSLLVDIYLPLIKAQKEWGHCSEEDQTNLMLSMDKFVTALNETSASVSPSRQTVLRQPENLVEQDFKMQRIAALDPQLISEYEELVSDWISTIETILNDTADDRILDPNANSLSELEKWRRRQRLLAGVTEQLKGKECKVVLAVLITAKSKLLKKWKVIDASITDGLNDAKDKVKYMESLKRHLDKMCQNASPTNMISHVLPGLMNSMKQMDSVSRFYARSGFLGVLLTKVTNQLVQICKEYIKQHTWNVLEDRDELWDKIAEEVNDFITVYQGDPQHKTFNKMVENKLRESRTKIRSSGDVLDTEDSLCARLQLCLSLQTFYRESLRSLREALVKSQNQSRLSSVSSFSIVNFPFKKDSTVSGKKPAHGKRGTNISNYGVPLADEDTILAHLDTFCSRIRQTLEVVSTVSQFSRLSNGLIDIPRPRKEDLTVERSAEDHRYRKAKDPLLEVLHEETDENSFGKTALHMTGTQDSTLSAIDEDEEHVQNDLADNKNTDHLKLPFNPAFDNPLDGLSEEDVSILKQFYSDDVDGPSVSAVVNQHLARINETLKDYLTTRTVLDVESKEKDIFGSGYHKFQDIVKDLEKFLRAYLNAIFLHKMTTQQGLDILTKFSPVANRFGIKGIVADKFVHVFEWYESDLKVVQAIYEDNKDHPLLVRDAPPVAGAICWSRQLLKRIEDPMKIFQENKAVTSLVDFGSQVRIYNRLATALVTFESLWFTQWKKNIEEVRSGLRSTLFMLHPETGEIIVNSDNRILELIQEVKWMTRLGIQIPKSALAVLEQEQKYKSYKSHLELVLKDF</sequence>
<dbReference type="EMBL" id="CAJHNH020001112">
    <property type="protein sequence ID" value="CAG5121565.1"/>
    <property type="molecule type" value="Genomic_DNA"/>
</dbReference>
<reference evidence="2" key="1">
    <citation type="submission" date="2021-04" db="EMBL/GenBank/DDBJ databases">
        <authorList>
            <consortium name="Molecular Ecology Group"/>
        </authorList>
    </citation>
    <scope>NUCLEOTIDE SEQUENCE</scope>
</reference>
<protein>
    <recommendedName>
        <fullName evidence="1">Dynein heavy chain tail domain-containing protein</fullName>
    </recommendedName>
</protein>
<dbReference type="InterPro" id="IPR026983">
    <property type="entry name" value="DHC"/>
</dbReference>
<feature type="domain" description="Dynein heavy chain tail" evidence="1">
    <location>
        <begin position="202"/>
        <end position="436"/>
    </location>
</feature>